<feature type="compositionally biased region" description="Acidic residues" evidence="9">
    <location>
        <begin position="220"/>
        <end position="230"/>
    </location>
</feature>
<reference evidence="10" key="1">
    <citation type="submission" date="2021-01" db="EMBL/GenBank/DDBJ databases">
        <authorList>
            <person name="Corre E."/>
            <person name="Pelletier E."/>
            <person name="Niang G."/>
            <person name="Scheremetjew M."/>
            <person name="Finn R."/>
            <person name="Kale V."/>
            <person name="Holt S."/>
            <person name="Cochrane G."/>
            <person name="Meng A."/>
            <person name="Brown T."/>
            <person name="Cohen L."/>
        </authorList>
    </citation>
    <scope>NUCLEOTIDE SEQUENCE</scope>
    <source>
        <strain evidence="10">CCMP1756</strain>
    </source>
</reference>
<dbReference type="CDD" id="cd07017">
    <property type="entry name" value="S14_ClpP_2"/>
    <property type="match status" value="1"/>
</dbReference>
<evidence type="ECO:0000256" key="6">
    <source>
        <dbReference type="PROSITE-ProRule" id="PRU10086"/>
    </source>
</evidence>
<evidence type="ECO:0000256" key="4">
    <source>
        <dbReference type="ARBA" id="ARBA00022825"/>
    </source>
</evidence>
<evidence type="ECO:0000256" key="7">
    <source>
        <dbReference type="RuleBase" id="RU000549"/>
    </source>
</evidence>
<evidence type="ECO:0000256" key="2">
    <source>
        <dbReference type="ARBA" id="ARBA00022670"/>
    </source>
</evidence>
<dbReference type="InterPro" id="IPR001907">
    <property type="entry name" value="ClpP"/>
</dbReference>
<evidence type="ECO:0000256" key="9">
    <source>
        <dbReference type="SAM" id="MobiDB-lite"/>
    </source>
</evidence>
<keyword evidence="4 7" id="KW-0720">Serine protease</keyword>
<protein>
    <recommendedName>
        <fullName evidence="8">ATP-dependent Clp protease proteolytic subunit</fullName>
        <ecNumber evidence="7">3.4.21.92</ecNumber>
    </recommendedName>
</protein>
<feature type="active site" evidence="5">
    <location>
        <position position="117"/>
    </location>
</feature>
<dbReference type="GO" id="GO:0004176">
    <property type="term" value="F:ATP-dependent peptidase activity"/>
    <property type="evidence" value="ECO:0007669"/>
    <property type="project" value="InterPro"/>
</dbReference>
<dbReference type="FunFam" id="3.90.226.10:FF:000001">
    <property type="entry name" value="ATP-dependent Clp protease proteolytic subunit"/>
    <property type="match status" value="1"/>
</dbReference>
<dbReference type="HAMAP" id="MF_00444">
    <property type="entry name" value="ClpP"/>
    <property type="match status" value="1"/>
</dbReference>
<organism evidence="10">
    <name type="scientific">Pelagomonas calceolata</name>
    <dbReference type="NCBI Taxonomy" id="35677"/>
    <lineage>
        <taxon>Eukaryota</taxon>
        <taxon>Sar</taxon>
        <taxon>Stramenopiles</taxon>
        <taxon>Ochrophyta</taxon>
        <taxon>Pelagophyceae</taxon>
        <taxon>Pelagomonadales</taxon>
        <taxon>Pelagomonadaceae</taxon>
        <taxon>Pelagomonas</taxon>
    </lineage>
</organism>
<dbReference type="PROSITE" id="PS00381">
    <property type="entry name" value="CLP_PROTEASE_SER"/>
    <property type="match status" value="1"/>
</dbReference>
<dbReference type="Gene3D" id="3.90.226.10">
    <property type="entry name" value="2-enoyl-CoA Hydratase, Chain A, domain 1"/>
    <property type="match status" value="1"/>
</dbReference>
<evidence type="ECO:0000313" key="10">
    <source>
        <dbReference type="EMBL" id="CAE0690774.1"/>
    </source>
</evidence>
<dbReference type="SUPFAM" id="SSF52096">
    <property type="entry name" value="ClpP/crotonase"/>
    <property type="match status" value="1"/>
</dbReference>
<dbReference type="PROSITE" id="PS00382">
    <property type="entry name" value="CLP_PROTEASE_HIS"/>
    <property type="match status" value="1"/>
</dbReference>
<dbReference type="Proteomes" id="UP000789595">
    <property type="component" value="Unassembled WGS sequence"/>
</dbReference>
<reference evidence="11" key="2">
    <citation type="submission" date="2021-11" db="EMBL/GenBank/DDBJ databases">
        <authorList>
            <consortium name="Genoscope - CEA"/>
            <person name="William W."/>
        </authorList>
    </citation>
    <scope>NUCLEOTIDE SEQUENCE</scope>
</reference>
<dbReference type="PANTHER" id="PTHR10381:SF11">
    <property type="entry name" value="ATP-DEPENDENT CLP PROTEASE PROTEOLYTIC SUBUNIT, MITOCHONDRIAL"/>
    <property type="match status" value="1"/>
</dbReference>
<keyword evidence="2 7" id="KW-0645">Protease</keyword>
<feature type="region of interest" description="Disordered" evidence="9">
    <location>
        <begin position="211"/>
        <end position="230"/>
    </location>
</feature>
<accession>A0A7S4E549</accession>
<dbReference type="EC" id="3.4.21.92" evidence="7"/>
<dbReference type="OrthoDB" id="2017408at2759"/>
<dbReference type="EMBL" id="CAKKNE010000005">
    <property type="protein sequence ID" value="CAH0377727.1"/>
    <property type="molecule type" value="Genomic_DNA"/>
</dbReference>
<keyword evidence="12" id="KW-1185">Reference proteome</keyword>
<evidence type="ECO:0000256" key="8">
    <source>
        <dbReference type="RuleBase" id="RU003567"/>
    </source>
</evidence>
<keyword evidence="3 7" id="KW-0378">Hydrolase</keyword>
<dbReference type="InterPro" id="IPR029045">
    <property type="entry name" value="ClpP/crotonase-like_dom_sf"/>
</dbReference>
<dbReference type="GO" id="GO:0009368">
    <property type="term" value="C:endopeptidase Clp complex"/>
    <property type="evidence" value="ECO:0007669"/>
    <property type="project" value="TreeGrafter"/>
</dbReference>
<dbReference type="PRINTS" id="PR00127">
    <property type="entry name" value="CLPPROTEASEP"/>
</dbReference>
<dbReference type="InterPro" id="IPR033135">
    <property type="entry name" value="ClpP_His_AS"/>
</dbReference>
<sequence length="230" mass="25004">MLRHALRRTTPVLKTATRGMPLVPMVIESSGMGERAFDIFSRLLKERIIMLQGPVHDEMAGLVTAQLLFLEAEDPERAISLYINSPGGSVTAGLAIYDTMQYIRALVGTLCLGQAASMGSLLLAAGEPGMRRCLPNAQVMLHQPSGGAQGQAADIAIVAKEILKTREKLNKIYVSHTGKDVEAIERVMDRDTYFTAEEAKEFGVVDEVVAARERPGKPADDDEEPLERAA</sequence>
<dbReference type="InterPro" id="IPR018215">
    <property type="entry name" value="ClpP_Ser_AS"/>
</dbReference>
<dbReference type="EMBL" id="HBIW01007377">
    <property type="protein sequence ID" value="CAE0690774.1"/>
    <property type="molecule type" value="Transcribed_RNA"/>
</dbReference>
<proteinExistence type="inferred from homology"/>
<dbReference type="NCBIfam" id="NF001368">
    <property type="entry name" value="PRK00277.1"/>
    <property type="match status" value="1"/>
</dbReference>
<evidence type="ECO:0000256" key="3">
    <source>
        <dbReference type="ARBA" id="ARBA00022801"/>
    </source>
</evidence>
<dbReference type="GO" id="GO:0006515">
    <property type="term" value="P:protein quality control for misfolded or incompletely synthesized proteins"/>
    <property type="evidence" value="ECO:0007669"/>
    <property type="project" value="TreeGrafter"/>
</dbReference>
<dbReference type="GO" id="GO:0004252">
    <property type="term" value="F:serine-type endopeptidase activity"/>
    <property type="evidence" value="ECO:0007669"/>
    <property type="project" value="UniProtKB-EC"/>
</dbReference>
<comment type="similarity">
    <text evidence="1 8">Belongs to the peptidase S14 family.</text>
</comment>
<name>A0A7S4E549_9STRA</name>
<feature type="active site" evidence="6">
    <location>
        <position position="142"/>
    </location>
</feature>
<dbReference type="NCBIfam" id="NF009205">
    <property type="entry name" value="PRK12553.1"/>
    <property type="match status" value="1"/>
</dbReference>
<dbReference type="Pfam" id="PF00574">
    <property type="entry name" value="CLP_protease"/>
    <property type="match status" value="1"/>
</dbReference>
<gene>
    <name evidence="10" type="ORF">PCAL00307_LOCUS6210</name>
    <name evidence="11" type="ORF">PECAL_5P22570</name>
</gene>
<dbReference type="AlphaFoldDB" id="A0A7S4E549"/>
<dbReference type="GO" id="GO:0051117">
    <property type="term" value="F:ATPase binding"/>
    <property type="evidence" value="ECO:0007669"/>
    <property type="project" value="TreeGrafter"/>
</dbReference>
<evidence type="ECO:0000256" key="5">
    <source>
        <dbReference type="PROSITE-ProRule" id="PRU10085"/>
    </source>
</evidence>
<dbReference type="PANTHER" id="PTHR10381">
    <property type="entry name" value="ATP-DEPENDENT CLP PROTEASE PROTEOLYTIC SUBUNIT"/>
    <property type="match status" value="1"/>
</dbReference>
<evidence type="ECO:0000313" key="12">
    <source>
        <dbReference type="Proteomes" id="UP000789595"/>
    </source>
</evidence>
<dbReference type="InterPro" id="IPR023562">
    <property type="entry name" value="ClpP/TepA"/>
</dbReference>
<evidence type="ECO:0000256" key="1">
    <source>
        <dbReference type="ARBA" id="ARBA00007039"/>
    </source>
</evidence>
<evidence type="ECO:0000313" key="11">
    <source>
        <dbReference type="EMBL" id="CAH0377727.1"/>
    </source>
</evidence>